<dbReference type="EMBL" id="JABSWW010000002">
    <property type="protein sequence ID" value="NRT92360.1"/>
    <property type="molecule type" value="Genomic_DNA"/>
</dbReference>
<name>A0AAX0BAA9_CLOBE</name>
<evidence type="ECO:0000313" key="3">
    <source>
        <dbReference type="Proteomes" id="UP001193748"/>
    </source>
</evidence>
<gene>
    <name evidence="2" type="ORF">B0H41_006181</name>
</gene>
<dbReference type="InterPro" id="IPR001054">
    <property type="entry name" value="A/G_cyclase"/>
</dbReference>
<dbReference type="PROSITE" id="PS50125">
    <property type="entry name" value="GUANYLATE_CYCLASE_2"/>
    <property type="match status" value="1"/>
</dbReference>
<organism evidence="2 3">
    <name type="scientific">Clostridium beijerinckii</name>
    <name type="common">Clostridium MP</name>
    <dbReference type="NCBI Taxonomy" id="1520"/>
    <lineage>
        <taxon>Bacteria</taxon>
        <taxon>Bacillati</taxon>
        <taxon>Bacillota</taxon>
        <taxon>Clostridia</taxon>
        <taxon>Eubacteriales</taxon>
        <taxon>Clostridiaceae</taxon>
        <taxon>Clostridium</taxon>
    </lineage>
</organism>
<dbReference type="AlphaFoldDB" id="A0AAX0BAA9"/>
<dbReference type="InterPro" id="IPR029787">
    <property type="entry name" value="Nucleotide_cyclase"/>
</dbReference>
<evidence type="ECO:0000259" key="1">
    <source>
        <dbReference type="PROSITE" id="PS50125"/>
    </source>
</evidence>
<comment type="caution">
    <text evidence="2">The sequence shown here is derived from an EMBL/GenBank/DDBJ whole genome shotgun (WGS) entry which is preliminary data.</text>
</comment>
<dbReference type="Pfam" id="PF00211">
    <property type="entry name" value="Guanylate_cyc"/>
    <property type="match status" value="1"/>
</dbReference>
<dbReference type="Gene3D" id="3.30.70.1230">
    <property type="entry name" value="Nucleotide cyclase"/>
    <property type="match status" value="1"/>
</dbReference>
<protein>
    <recommendedName>
        <fullName evidence="1">Guanylate cyclase domain-containing protein</fullName>
    </recommendedName>
</protein>
<sequence>MSSIKELRKLGMEDMSDIVFSNFYSNEKKKVMKSLFEKKAFTASINEAVNEGLNFDYTDGIGGCPEYDYLNYDDMVEGKATTLFIDLVNFTARSLHASEDIEELKRLADLKKKFINSCILAVSIFNGHVHDISGDGIMCFFYRDKEHENVNNALLAGMFMIIGVKEYLNKELRAENPNHRDIQVRVGVDTGDIIWTKMGNMKHFESCETKAVGFSVDMAAKLSGGLSWELKIGDNIYNMGNEEFIEYAKERYDDYKRTIDGKTLIYKRYFFNWDKYSKKFNSLNELLESKLPLIGFPVVIKEESIPQSVNLLEKPKNKEVIFG</sequence>
<evidence type="ECO:0000313" key="2">
    <source>
        <dbReference type="EMBL" id="NRT92360.1"/>
    </source>
</evidence>
<dbReference type="GO" id="GO:0004016">
    <property type="term" value="F:adenylate cyclase activity"/>
    <property type="evidence" value="ECO:0007669"/>
    <property type="project" value="UniProtKB-ARBA"/>
</dbReference>
<reference evidence="2" key="2">
    <citation type="journal article" date="2022" name="Nat. Biotechnol.">
        <title>Carbon-negative production of acetone and isopropanol by gas fermentation at industrial pilot scale.</title>
        <authorList>
            <person name="Liew F.E."/>
            <person name="Nogle R."/>
            <person name="Abdalla T."/>
            <person name="Rasor B.J."/>
            <person name="Canter C."/>
            <person name="Jensen R.O."/>
            <person name="Wang L."/>
            <person name="Strutz J."/>
            <person name="Chirania P."/>
            <person name="De Tissera S."/>
            <person name="Mueller A.P."/>
            <person name="Ruan Z."/>
            <person name="Gao A."/>
            <person name="Tran L."/>
            <person name="Engle N.L."/>
            <person name="Bromley J.C."/>
            <person name="Daniell J."/>
            <person name="Conrado R."/>
            <person name="Tschaplinski T.J."/>
            <person name="Giannone R.J."/>
            <person name="Hettich R.L."/>
            <person name="Karim A.S."/>
            <person name="Simpson S.D."/>
            <person name="Brown S.D."/>
            <person name="Leang C."/>
            <person name="Jewett M.C."/>
            <person name="Kopke M."/>
        </authorList>
    </citation>
    <scope>NUCLEOTIDE SEQUENCE</scope>
    <source>
        <strain evidence="2">DJ080</strain>
    </source>
</reference>
<dbReference type="RefSeq" id="WP_173712506.1">
    <property type="nucleotide sequence ID" value="NZ_JABSWW010000002.1"/>
</dbReference>
<accession>A0AAX0BAA9</accession>
<dbReference type="SUPFAM" id="SSF55073">
    <property type="entry name" value="Nucleotide cyclase"/>
    <property type="match status" value="1"/>
</dbReference>
<reference evidence="2" key="1">
    <citation type="submission" date="2020-05" db="EMBL/GenBank/DDBJ databases">
        <authorList>
            <person name="Brown S."/>
            <person name="Huntemann M."/>
            <person name="Clum A."/>
            <person name="Spunde A."/>
            <person name="Palaniappan K."/>
            <person name="Ritter S."/>
            <person name="Mikhailova N."/>
            <person name="Chen I.-M."/>
            <person name="Stamatis D."/>
            <person name="Reddy T."/>
            <person name="O'Malley R."/>
            <person name="Daum C."/>
            <person name="Shapiro N."/>
            <person name="Ivanova N."/>
            <person name="Kyrpides N."/>
            <person name="Woyke T."/>
        </authorList>
    </citation>
    <scope>NUCLEOTIDE SEQUENCE</scope>
    <source>
        <strain evidence="2">DJ080</strain>
    </source>
</reference>
<proteinExistence type="predicted"/>
<feature type="domain" description="Guanylate cyclase" evidence="1">
    <location>
        <begin position="81"/>
        <end position="223"/>
    </location>
</feature>
<dbReference type="GO" id="GO:0009190">
    <property type="term" value="P:cyclic nucleotide biosynthetic process"/>
    <property type="evidence" value="ECO:0007669"/>
    <property type="project" value="InterPro"/>
</dbReference>
<dbReference type="Proteomes" id="UP001193748">
    <property type="component" value="Unassembled WGS sequence"/>
</dbReference>
<dbReference type="GO" id="GO:0035556">
    <property type="term" value="P:intracellular signal transduction"/>
    <property type="evidence" value="ECO:0007669"/>
    <property type="project" value="InterPro"/>
</dbReference>